<keyword evidence="2" id="KW-1185">Reference proteome</keyword>
<protein>
    <submittedName>
        <fullName evidence="1">Uncharacterized protein</fullName>
    </submittedName>
</protein>
<sequence length="104" mass="11846">MEHIKLINVLYIEVALTTRVAIYHFVTTEQKHYHISVNCLSALFIPYLLVVCRDMLDSIAVNMAQEPESRLVSIQLHGSMSEYQLLIVATEDVMTTDFSCVLIT</sequence>
<dbReference type="AlphaFoldDB" id="A0AAD9KWF4"/>
<dbReference type="EMBL" id="JAODUO010000559">
    <property type="protein sequence ID" value="KAK2178140.1"/>
    <property type="molecule type" value="Genomic_DNA"/>
</dbReference>
<name>A0AAD9KWF4_RIDPI</name>
<evidence type="ECO:0000313" key="1">
    <source>
        <dbReference type="EMBL" id="KAK2178140.1"/>
    </source>
</evidence>
<gene>
    <name evidence="1" type="ORF">NP493_560g01059</name>
</gene>
<reference evidence="1" key="1">
    <citation type="journal article" date="2023" name="Mol. Biol. Evol.">
        <title>Third-Generation Sequencing Reveals the Adaptive Role of the Epigenome in Three Deep-Sea Polychaetes.</title>
        <authorList>
            <person name="Perez M."/>
            <person name="Aroh O."/>
            <person name="Sun Y."/>
            <person name="Lan Y."/>
            <person name="Juniper S.K."/>
            <person name="Young C.R."/>
            <person name="Angers B."/>
            <person name="Qian P.Y."/>
        </authorList>
    </citation>
    <scope>NUCLEOTIDE SEQUENCE</scope>
    <source>
        <strain evidence="1">R07B-5</strain>
    </source>
</reference>
<evidence type="ECO:0000313" key="2">
    <source>
        <dbReference type="Proteomes" id="UP001209878"/>
    </source>
</evidence>
<accession>A0AAD9KWF4</accession>
<comment type="caution">
    <text evidence="1">The sequence shown here is derived from an EMBL/GenBank/DDBJ whole genome shotgun (WGS) entry which is preliminary data.</text>
</comment>
<dbReference type="Proteomes" id="UP001209878">
    <property type="component" value="Unassembled WGS sequence"/>
</dbReference>
<proteinExistence type="predicted"/>
<organism evidence="1 2">
    <name type="scientific">Ridgeia piscesae</name>
    <name type="common">Tubeworm</name>
    <dbReference type="NCBI Taxonomy" id="27915"/>
    <lineage>
        <taxon>Eukaryota</taxon>
        <taxon>Metazoa</taxon>
        <taxon>Spiralia</taxon>
        <taxon>Lophotrochozoa</taxon>
        <taxon>Annelida</taxon>
        <taxon>Polychaeta</taxon>
        <taxon>Sedentaria</taxon>
        <taxon>Canalipalpata</taxon>
        <taxon>Sabellida</taxon>
        <taxon>Siboglinidae</taxon>
        <taxon>Ridgeia</taxon>
    </lineage>
</organism>